<dbReference type="SUPFAM" id="SSF53901">
    <property type="entry name" value="Thiolase-like"/>
    <property type="match status" value="1"/>
</dbReference>
<dbReference type="GO" id="GO:0016747">
    <property type="term" value="F:acyltransferase activity, transferring groups other than amino-acyl groups"/>
    <property type="evidence" value="ECO:0007669"/>
    <property type="project" value="InterPro"/>
</dbReference>
<keyword evidence="3" id="KW-0012">Acyltransferase</keyword>
<dbReference type="CDD" id="cd00751">
    <property type="entry name" value="thiolase"/>
    <property type="match status" value="1"/>
</dbReference>
<feature type="non-terminal residue" evidence="5">
    <location>
        <position position="191"/>
    </location>
</feature>
<comment type="caution">
    <text evidence="5">The sequence shown here is derived from an EMBL/GenBank/DDBJ whole genome shotgun (WGS) entry which is preliminary data.</text>
</comment>
<organism evidence="5 6">
    <name type="scientific">Oryctes borbonicus</name>
    <dbReference type="NCBI Taxonomy" id="1629725"/>
    <lineage>
        <taxon>Eukaryota</taxon>
        <taxon>Metazoa</taxon>
        <taxon>Ecdysozoa</taxon>
        <taxon>Arthropoda</taxon>
        <taxon>Hexapoda</taxon>
        <taxon>Insecta</taxon>
        <taxon>Pterygota</taxon>
        <taxon>Neoptera</taxon>
        <taxon>Endopterygota</taxon>
        <taxon>Coleoptera</taxon>
        <taxon>Polyphaga</taxon>
        <taxon>Scarabaeiformia</taxon>
        <taxon>Scarabaeidae</taxon>
        <taxon>Dynastinae</taxon>
        <taxon>Oryctes</taxon>
    </lineage>
</organism>
<evidence type="ECO:0000259" key="4">
    <source>
        <dbReference type="Pfam" id="PF00108"/>
    </source>
</evidence>
<dbReference type="InterPro" id="IPR002155">
    <property type="entry name" value="Thiolase"/>
</dbReference>
<protein>
    <recommendedName>
        <fullName evidence="4">Thiolase N-terminal domain-containing protein</fullName>
    </recommendedName>
</protein>
<proteinExistence type="inferred from homology"/>
<comment type="similarity">
    <text evidence="1">Belongs to the thiolase-like superfamily. Thiolase family.</text>
</comment>
<dbReference type="EMBL" id="LJIG01022577">
    <property type="protein sequence ID" value="KRT79837.1"/>
    <property type="molecule type" value="Genomic_DNA"/>
</dbReference>
<sequence length="191" mass="20597">MENQVFILSGCRTGIGSFLGQYSNVSSVTLAATVIEEAIKRADIKNDEICQVIMGQVLTTGVGQNPARQAALQAKIPQDVPAYTLNMVCGSGLKSVYEGYNAIKAGESNIIVCGGMENMSMAKHCMSGRLGKKMGNIQLEDTVLVDGLTDATLKIHMGKTAEHLVKIYNVTREEQDNFALESQRKAHEATV</sequence>
<evidence type="ECO:0000313" key="6">
    <source>
        <dbReference type="Proteomes" id="UP000051574"/>
    </source>
</evidence>
<dbReference type="PROSITE" id="PS00098">
    <property type="entry name" value="THIOLASE_1"/>
    <property type="match status" value="1"/>
</dbReference>
<feature type="domain" description="Thiolase N-terminal" evidence="4">
    <location>
        <begin position="5"/>
        <end position="190"/>
    </location>
</feature>
<evidence type="ECO:0000256" key="2">
    <source>
        <dbReference type="ARBA" id="ARBA00022679"/>
    </source>
</evidence>
<dbReference type="OrthoDB" id="5404651at2759"/>
<dbReference type="Proteomes" id="UP000051574">
    <property type="component" value="Unassembled WGS sequence"/>
</dbReference>
<dbReference type="InterPro" id="IPR016039">
    <property type="entry name" value="Thiolase-like"/>
</dbReference>
<dbReference type="PANTHER" id="PTHR18919">
    <property type="entry name" value="ACETYL-COA C-ACYLTRANSFERASE"/>
    <property type="match status" value="1"/>
</dbReference>
<dbReference type="InterPro" id="IPR020615">
    <property type="entry name" value="Thiolase_acyl_enz_int_AS"/>
</dbReference>
<keyword evidence="6" id="KW-1185">Reference proteome</keyword>
<dbReference type="InterPro" id="IPR020616">
    <property type="entry name" value="Thiolase_N"/>
</dbReference>
<accession>A0A0T6AYB4</accession>
<gene>
    <name evidence="5" type="ORF">AMK59_6791</name>
</gene>
<dbReference type="PANTHER" id="PTHR18919:SF107">
    <property type="entry name" value="ACETYL-COA ACETYLTRANSFERASE, CYTOSOLIC"/>
    <property type="match status" value="1"/>
</dbReference>
<evidence type="ECO:0000256" key="1">
    <source>
        <dbReference type="ARBA" id="ARBA00010982"/>
    </source>
</evidence>
<evidence type="ECO:0000256" key="3">
    <source>
        <dbReference type="ARBA" id="ARBA00023315"/>
    </source>
</evidence>
<name>A0A0T6AYB4_9SCAR</name>
<reference evidence="5 6" key="1">
    <citation type="submission" date="2015-09" db="EMBL/GenBank/DDBJ databases">
        <title>Draft genome of the scarab beetle Oryctes borbonicus.</title>
        <authorList>
            <person name="Meyer J.M."/>
            <person name="Markov G.V."/>
            <person name="Baskaran P."/>
            <person name="Herrmann M."/>
            <person name="Sommer R.J."/>
            <person name="Roedelsperger C."/>
        </authorList>
    </citation>
    <scope>NUCLEOTIDE SEQUENCE [LARGE SCALE GENOMIC DNA]</scope>
    <source>
        <strain evidence="5">OB123</strain>
        <tissue evidence="5">Whole animal</tissue>
    </source>
</reference>
<keyword evidence="2" id="KW-0808">Transferase</keyword>
<evidence type="ECO:0000313" key="5">
    <source>
        <dbReference type="EMBL" id="KRT79837.1"/>
    </source>
</evidence>
<dbReference type="AlphaFoldDB" id="A0A0T6AYB4"/>
<dbReference type="Pfam" id="PF00108">
    <property type="entry name" value="Thiolase_N"/>
    <property type="match status" value="1"/>
</dbReference>
<dbReference type="Gene3D" id="3.40.47.10">
    <property type="match status" value="1"/>
</dbReference>